<organism evidence="1 2">
    <name type="scientific">Caldimonas mangrovi</name>
    <dbReference type="NCBI Taxonomy" id="2944811"/>
    <lineage>
        <taxon>Bacteria</taxon>
        <taxon>Pseudomonadati</taxon>
        <taxon>Pseudomonadota</taxon>
        <taxon>Betaproteobacteria</taxon>
        <taxon>Burkholderiales</taxon>
        <taxon>Sphaerotilaceae</taxon>
        <taxon>Caldimonas</taxon>
    </lineage>
</organism>
<protein>
    <recommendedName>
        <fullName evidence="3">Type IV secretion system protein VirB4</fullName>
    </recommendedName>
</protein>
<dbReference type="InterPro" id="IPR027417">
    <property type="entry name" value="P-loop_NTPase"/>
</dbReference>
<dbReference type="Gene3D" id="1.10.8.730">
    <property type="match status" value="1"/>
</dbReference>
<name>A0ABT0YT23_9BURK</name>
<evidence type="ECO:0000313" key="2">
    <source>
        <dbReference type="Proteomes" id="UP001165541"/>
    </source>
</evidence>
<dbReference type="Gene3D" id="3.40.50.300">
    <property type="entry name" value="P-loop containing nucleotide triphosphate hydrolases"/>
    <property type="match status" value="1"/>
</dbReference>
<dbReference type="RefSeq" id="WP_251780361.1">
    <property type="nucleotide sequence ID" value="NZ_JAMKFE010000014.1"/>
</dbReference>
<accession>A0ABT0YT23</accession>
<dbReference type="SUPFAM" id="SSF52540">
    <property type="entry name" value="P-loop containing nucleoside triphosphate hydrolases"/>
    <property type="match status" value="1"/>
</dbReference>
<evidence type="ECO:0000313" key="1">
    <source>
        <dbReference type="EMBL" id="MCM5681881.1"/>
    </source>
</evidence>
<keyword evidence="2" id="KW-1185">Reference proteome</keyword>
<reference evidence="1" key="1">
    <citation type="submission" date="2022-05" db="EMBL/GenBank/DDBJ databases">
        <title>Schlegelella sp. nov., isolated from mangrove soil.</title>
        <authorList>
            <person name="Liu Y."/>
            <person name="Ge X."/>
            <person name="Liu W."/>
        </authorList>
    </citation>
    <scope>NUCLEOTIDE SEQUENCE</scope>
    <source>
        <strain evidence="1">S2-27</strain>
    </source>
</reference>
<comment type="caution">
    <text evidence="1">The sequence shown here is derived from an EMBL/GenBank/DDBJ whole genome shotgun (WGS) entry which is preliminary data.</text>
</comment>
<evidence type="ECO:0008006" key="3">
    <source>
        <dbReference type="Google" id="ProtNLM"/>
    </source>
</evidence>
<sequence length="845" mass="95323">MGAREKIGTVLDLHTCYGVYNGFVLTKTGSLIGAIELTGRDPNGMAPIDHQGLMRIVRVIYSKLPKDISITQYYSHFEGAKVSLRPREHPISNLMSQRREAYLNSRGLCNSRLIHYFEIQAPENSTKLDIPGLIKHLAMSPVSPASRRMVKQVISKQGALLFIADQLERQSWALKDALSVIETKWSGIMGARQLGIEELWAHMRFLATLQPRRLDTAMQETLPESNWDHFMTSGDVRHMRVANMDVLKVDDTEHQYVKIGAISRLGNPVREGLWGNGDDAPVHLRGNYLLMHRFTPFTEFKRSMLFHSKQTELERSALNPWDVLQGRERSLYEKQMTMKPAIAQKIEELGEAEALDEVWGQGHAFVAAFHQNPAKLRDMVLSLDRACSNAGISVVWEGVDLPYAYQTIQPGGQHKSMRDIVMNATQSAAASLVYQSSLGQPFVEDLGNEEAQYILESNDGRPFFYSNFIGGRAMLVGIGPIRSGKTFLKNTLATHFLKYGGVIRAIDIDPGTETLAQAFGDDGGIFRVTADGAHGLNPFVNYQGDGDIGFIVHMTELLIEMMRANDDPLLQTLAHNEQEYLDGAIRKTLLLPPEMRTLDSLVAHMPMQLAQKFTRWTRGNDPQMAGRYAPLFAAQQDSAGGLDKRVAVYNLQAVRDDENGMRPLLLELFYRITRAFEDPRRRGIPKELHVDECHHALRLKAFADYLVAKVRTWGKWGAGVQLWTQSPEELLHSESWAAVRSAASTFVFMADPKMDPDLYLETFPFLQHGECEAIRGLIPKRQAFIVQQELGVSKVVNLSVEPEQYVMNTSHPREAAIRTALIEEHGYERGMQLTLQRFREERILK</sequence>
<dbReference type="EMBL" id="JAMKFE010000014">
    <property type="protein sequence ID" value="MCM5681881.1"/>
    <property type="molecule type" value="Genomic_DNA"/>
</dbReference>
<gene>
    <name evidence="1" type="ORF">M8A51_20325</name>
</gene>
<dbReference type="Proteomes" id="UP001165541">
    <property type="component" value="Unassembled WGS sequence"/>
</dbReference>
<proteinExistence type="predicted"/>